<dbReference type="PROSITE" id="PS00108">
    <property type="entry name" value="PROTEIN_KINASE_ST"/>
    <property type="match status" value="5"/>
</dbReference>
<keyword evidence="3" id="KW-1003">Cell membrane</keyword>
<evidence type="ECO:0000256" key="19">
    <source>
        <dbReference type="SAM" id="SignalP"/>
    </source>
</evidence>
<feature type="domain" description="Protein kinase" evidence="20">
    <location>
        <begin position="776"/>
        <end position="1008"/>
    </location>
</feature>
<evidence type="ECO:0000259" key="23">
    <source>
        <dbReference type="PROSITE" id="PS50948"/>
    </source>
</evidence>
<evidence type="ECO:0000256" key="2">
    <source>
        <dbReference type="ARBA" id="ARBA00012513"/>
    </source>
</evidence>
<dbReference type="PROSITE" id="PS50927">
    <property type="entry name" value="BULB_LECTIN"/>
    <property type="match status" value="4"/>
</dbReference>
<dbReference type="eggNOG" id="ENOG502QSWF">
    <property type="taxonomic scope" value="Eukaryota"/>
</dbReference>
<feature type="compositionally biased region" description="Polar residues" evidence="17">
    <location>
        <begin position="3026"/>
        <end position="3038"/>
    </location>
</feature>
<dbReference type="Gramene" id="ONIVA09G19980.1">
    <property type="protein sequence ID" value="ONIVA09G19980.1"/>
    <property type="gene ID" value="ONIVA09G19980"/>
</dbReference>
<dbReference type="Pfam" id="PF01453">
    <property type="entry name" value="B_lectin"/>
    <property type="match status" value="4"/>
</dbReference>
<feature type="transmembrane region" description="Helical" evidence="18">
    <location>
        <begin position="2987"/>
        <end position="3007"/>
    </location>
</feature>
<dbReference type="GO" id="GO:0004674">
    <property type="term" value="F:protein serine/threonine kinase activity"/>
    <property type="evidence" value="ECO:0007669"/>
    <property type="project" value="UniProtKB-KW"/>
</dbReference>
<dbReference type="InterPro" id="IPR011009">
    <property type="entry name" value="Kinase-like_dom_sf"/>
</dbReference>
<dbReference type="Pfam" id="PF00954">
    <property type="entry name" value="S_locus_glycop"/>
    <property type="match status" value="3"/>
</dbReference>
<dbReference type="InterPro" id="IPR036426">
    <property type="entry name" value="Bulb-type_lectin_dom_sf"/>
</dbReference>
<evidence type="ECO:0000256" key="11">
    <source>
        <dbReference type="ARBA" id="ARBA00023170"/>
    </source>
</evidence>
<dbReference type="PANTHER" id="PTHR27002:SF1095">
    <property type="entry name" value="G-TYPE LECTIN S-RECEPTOR-LIKE SERINE_THREONINE-PROTEIN KINASE RKS1"/>
    <property type="match status" value="1"/>
</dbReference>
<feature type="domain" description="Apple" evidence="23">
    <location>
        <begin position="2882"/>
        <end position="2972"/>
    </location>
</feature>
<feature type="signal peptide" evidence="19">
    <location>
        <begin position="1"/>
        <end position="23"/>
    </location>
</feature>
<dbReference type="CDD" id="cd14066">
    <property type="entry name" value="STKc_IRAK"/>
    <property type="match status" value="3"/>
</dbReference>
<dbReference type="Gene3D" id="1.10.510.10">
    <property type="entry name" value="Transferase(Phosphotransferase) domain 1"/>
    <property type="match status" value="5"/>
</dbReference>
<keyword evidence="5" id="KW-0808">Transferase</keyword>
<evidence type="ECO:0000256" key="16">
    <source>
        <dbReference type="PROSITE-ProRule" id="PRU10141"/>
    </source>
</evidence>
<dbReference type="InterPro" id="IPR001480">
    <property type="entry name" value="Bulb-type_lectin_dom"/>
</dbReference>
<dbReference type="PROSITE" id="PS50026">
    <property type="entry name" value="EGF_3"/>
    <property type="match status" value="1"/>
</dbReference>
<name>A0A0E0INB8_ORYNI</name>
<evidence type="ECO:0000256" key="14">
    <source>
        <dbReference type="ARBA" id="ARBA00048679"/>
    </source>
</evidence>
<keyword evidence="25" id="KW-1185">Reference proteome</keyword>
<dbReference type="STRING" id="4536.A0A0E0INB8"/>
<dbReference type="InterPro" id="IPR000858">
    <property type="entry name" value="S_locus_glycoprot_dom"/>
</dbReference>
<evidence type="ECO:0000256" key="5">
    <source>
        <dbReference type="ARBA" id="ARBA00022679"/>
    </source>
</evidence>
<dbReference type="SMART" id="SM00220">
    <property type="entry name" value="S_TKc"/>
    <property type="match status" value="3"/>
</dbReference>
<dbReference type="SMART" id="SM00473">
    <property type="entry name" value="PAN_AP"/>
    <property type="match status" value="4"/>
</dbReference>
<feature type="domain" description="EGF-like" evidence="21">
    <location>
        <begin position="1349"/>
        <end position="1389"/>
    </location>
</feature>
<evidence type="ECO:0000259" key="20">
    <source>
        <dbReference type="PROSITE" id="PS50011"/>
    </source>
</evidence>
<keyword evidence="18" id="KW-1133">Transmembrane helix</keyword>
<dbReference type="Gramene" id="ONIVA09G19980.2">
    <property type="protein sequence ID" value="ONIVA09G19980.2"/>
    <property type="gene ID" value="ONIVA09G19980"/>
</dbReference>
<dbReference type="Pfam" id="PF07714">
    <property type="entry name" value="PK_Tyr_Ser-Thr"/>
    <property type="match status" value="5"/>
</dbReference>
<evidence type="ECO:0000256" key="17">
    <source>
        <dbReference type="SAM" id="MobiDB-lite"/>
    </source>
</evidence>
<keyword evidence="7 16" id="KW-0547">Nucleotide-binding</keyword>
<feature type="domain" description="Apple" evidence="23">
    <location>
        <begin position="1408"/>
        <end position="1492"/>
    </location>
</feature>
<dbReference type="PROSITE" id="PS50011">
    <property type="entry name" value="PROTEIN_KINASE_DOM"/>
    <property type="match status" value="5"/>
</dbReference>
<evidence type="ECO:0000256" key="10">
    <source>
        <dbReference type="ARBA" id="ARBA00023157"/>
    </source>
</evidence>
<feature type="domain" description="Apple" evidence="23">
    <location>
        <begin position="2090"/>
        <end position="2181"/>
    </location>
</feature>
<evidence type="ECO:0000256" key="8">
    <source>
        <dbReference type="ARBA" id="ARBA00022777"/>
    </source>
</evidence>
<evidence type="ECO:0000256" key="18">
    <source>
        <dbReference type="SAM" id="Phobius"/>
    </source>
</evidence>
<keyword evidence="15" id="KW-0245">EGF-like domain</keyword>
<dbReference type="FunFam" id="3.30.200.20:FF:000195">
    <property type="entry name" value="G-type lectin S-receptor-like serine/threonine-protein kinase"/>
    <property type="match status" value="1"/>
</dbReference>
<feature type="domain" description="Protein kinase" evidence="20">
    <location>
        <begin position="510"/>
        <end position="789"/>
    </location>
</feature>
<dbReference type="InterPro" id="IPR000742">
    <property type="entry name" value="EGF"/>
</dbReference>
<feature type="domain" description="Protein kinase" evidence="20">
    <location>
        <begin position="3059"/>
        <end position="3337"/>
    </location>
</feature>
<keyword evidence="18" id="KW-0812">Transmembrane</keyword>
<comment type="subcellular location">
    <subcellularLocation>
        <location evidence="1">Cell membrane</location>
        <topology evidence="1">Single-pass type I membrane protein</topology>
    </subcellularLocation>
</comment>
<feature type="chain" id="PRO_5010027077" description="non-specific serine/threonine protein kinase" evidence="19">
    <location>
        <begin position="24"/>
        <end position="3400"/>
    </location>
</feature>
<feature type="domain" description="Protein kinase" evidence="20">
    <location>
        <begin position="1545"/>
        <end position="1813"/>
    </location>
</feature>
<feature type="transmembrane region" description="Helical" evidence="18">
    <location>
        <begin position="447"/>
        <end position="466"/>
    </location>
</feature>
<keyword evidence="6 19" id="KW-0732">Signal</keyword>
<feature type="binding site" evidence="16">
    <location>
        <position position="1572"/>
    </location>
    <ligand>
        <name>ATP</name>
        <dbReference type="ChEBI" id="CHEBI:30616"/>
    </ligand>
</feature>
<dbReference type="PROSITE" id="PS00107">
    <property type="entry name" value="PROTEIN_KINASE_ATP"/>
    <property type="match status" value="4"/>
</dbReference>
<dbReference type="Pfam" id="PF08276">
    <property type="entry name" value="PAN_2"/>
    <property type="match status" value="4"/>
</dbReference>
<accession>A0A0E0INB8</accession>
<evidence type="ECO:0000256" key="4">
    <source>
        <dbReference type="ARBA" id="ARBA00022527"/>
    </source>
</evidence>
<feature type="region of interest" description="Disordered" evidence="17">
    <location>
        <begin position="3017"/>
        <end position="3038"/>
    </location>
</feature>
<evidence type="ECO:0000256" key="12">
    <source>
        <dbReference type="ARBA" id="ARBA00023180"/>
    </source>
</evidence>
<feature type="domain" description="Bulb-type lectin" evidence="22">
    <location>
        <begin position="24"/>
        <end position="152"/>
    </location>
</feature>
<dbReference type="EC" id="2.7.11.1" evidence="2"/>
<reference evidence="24" key="2">
    <citation type="submission" date="2018-04" db="EMBL/GenBank/DDBJ databases">
        <title>OnivRS2 (Oryza nivara Reference Sequence Version 2).</title>
        <authorList>
            <person name="Zhang J."/>
            <person name="Kudrna D."/>
            <person name="Lee S."/>
            <person name="Talag J."/>
            <person name="Rajasekar S."/>
            <person name="Welchert J."/>
            <person name="Hsing Y.-I."/>
            <person name="Wing R.A."/>
        </authorList>
    </citation>
    <scope>NUCLEOTIDE SEQUENCE [LARGE SCALE GENOMIC DNA]</scope>
    <source>
        <strain evidence="24">SL10</strain>
    </source>
</reference>
<comment type="catalytic activity">
    <reaction evidence="14">
        <text>L-seryl-[protein] + ATP = O-phospho-L-seryl-[protein] + ADP + H(+)</text>
        <dbReference type="Rhea" id="RHEA:17989"/>
        <dbReference type="Rhea" id="RHEA-COMP:9863"/>
        <dbReference type="Rhea" id="RHEA-COMP:11604"/>
        <dbReference type="ChEBI" id="CHEBI:15378"/>
        <dbReference type="ChEBI" id="CHEBI:29999"/>
        <dbReference type="ChEBI" id="CHEBI:30616"/>
        <dbReference type="ChEBI" id="CHEBI:83421"/>
        <dbReference type="ChEBI" id="CHEBI:456216"/>
        <dbReference type="EC" id="2.7.11.1"/>
    </reaction>
</comment>
<dbReference type="InterPro" id="IPR001245">
    <property type="entry name" value="Ser-Thr/Tyr_kinase_cat_dom"/>
</dbReference>
<dbReference type="FunFam" id="1.10.510.10:FF:000060">
    <property type="entry name" value="G-type lectin S-receptor-like serine/threonine-protein kinase"/>
    <property type="match status" value="5"/>
</dbReference>
<dbReference type="SMART" id="SM00108">
    <property type="entry name" value="B_lectin"/>
    <property type="match status" value="4"/>
</dbReference>
<dbReference type="OMA" id="DIPNPIY"/>
<reference evidence="24" key="1">
    <citation type="submission" date="2015-04" db="UniProtKB">
        <authorList>
            <consortium name="EnsemblPlants"/>
        </authorList>
    </citation>
    <scope>IDENTIFICATION</scope>
    <source>
        <strain evidence="24">SL10</strain>
    </source>
</reference>
<dbReference type="GO" id="GO:0005886">
    <property type="term" value="C:plasma membrane"/>
    <property type="evidence" value="ECO:0007669"/>
    <property type="project" value="UniProtKB-SubCell"/>
</dbReference>
<evidence type="ECO:0000259" key="21">
    <source>
        <dbReference type="PROSITE" id="PS50026"/>
    </source>
</evidence>
<dbReference type="PANTHER" id="PTHR27002">
    <property type="entry name" value="RECEPTOR-LIKE SERINE/THREONINE-PROTEIN KINASE SD1-8"/>
    <property type="match status" value="1"/>
</dbReference>
<protein>
    <recommendedName>
        <fullName evidence="2">non-specific serine/threonine protein kinase</fullName>
        <ecNumber evidence="2">2.7.11.1</ecNumber>
    </recommendedName>
</protein>
<keyword evidence="8" id="KW-0418">Kinase</keyword>
<dbReference type="InterPro" id="IPR003609">
    <property type="entry name" value="Pan_app"/>
</dbReference>
<feature type="binding site" evidence="16">
    <location>
        <position position="537"/>
    </location>
    <ligand>
        <name>ATP</name>
        <dbReference type="ChEBI" id="CHEBI:30616"/>
    </ligand>
</feature>
<feature type="domain" description="Protein kinase" evidence="20">
    <location>
        <begin position="2178"/>
        <end position="2479"/>
    </location>
</feature>
<dbReference type="Proteomes" id="UP000006591">
    <property type="component" value="Chromosome 9"/>
</dbReference>
<dbReference type="InterPro" id="IPR000719">
    <property type="entry name" value="Prot_kinase_dom"/>
</dbReference>
<evidence type="ECO:0000256" key="3">
    <source>
        <dbReference type="ARBA" id="ARBA00022475"/>
    </source>
</evidence>
<evidence type="ECO:0000313" key="24">
    <source>
        <dbReference type="EnsemblPlants" id="ONIVA09G19980.2"/>
    </source>
</evidence>
<dbReference type="GO" id="GO:0005524">
    <property type="term" value="F:ATP binding"/>
    <property type="evidence" value="ECO:0007669"/>
    <property type="project" value="UniProtKB-UniRule"/>
</dbReference>
<dbReference type="Gene3D" id="2.90.10.10">
    <property type="entry name" value="Bulb-type lectin domain"/>
    <property type="match status" value="4"/>
</dbReference>
<comment type="caution">
    <text evidence="15">Lacks conserved residue(s) required for the propagation of feature annotation.</text>
</comment>
<evidence type="ECO:0000313" key="25">
    <source>
        <dbReference type="Proteomes" id="UP000006591"/>
    </source>
</evidence>
<dbReference type="SUPFAM" id="SSF51110">
    <property type="entry name" value="alpha-D-mannose-specific plant lectins"/>
    <property type="match status" value="4"/>
</dbReference>
<feature type="binding site" evidence="16">
    <location>
        <position position="3087"/>
    </location>
    <ligand>
        <name>ATP</name>
        <dbReference type="ChEBI" id="CHEBI:30616"/>
    </ligand>
</feature>
<keyword evidence="10" id="KW-1015">Disulfide bond</keyword>
<keyword evidence="11" id="KW-0675">Receptor</keyword>
<evidence type="ECO:0000256" key="1">
    <source>
        <dbReference type="ARBA" id="ARBA00004251"/>
    </source>
</evidence>
<organism evidence="24">
    <name type="scientific">Oryza nivara</name>
    <name type="common">Indian wild rice</name>
    <name type="synonym">Oryza sativa f. spontanea</name>
    <dbReference type="NCBI Taxonomy" id="4536"/>
    <lineage>
        <taxon>Eukaryota</taxon>
        <taxon>Viridiplantae</taxon>
        <taxon>Streptophyta</taxon>
        <taxon>Embryophyta</taxon>
        <taxon>Tracheophyta</taxon>
        <taxon>Spermatophyta</taxon>
        <taxon>Magnoliopsida</taxon>
        <taxon>Liliopsida</taxon>
        <taxon>Poales</taxon>
        <taxon>Poaceae</taxon>
        <taxon>BOP clade</taxon>
        <taxon>Oryzoideae</taxon>
        <taxon>Oryzeae</taxon>
        <taxon>Oryzinae</taxon>
        <taxon>Oryza</taxon>
    </lineage>
</organism>
<evidence type="ECO:0000256" key="13">
    <source>
        <dbReference type="ARBA" id="ARBA00047899"/>
    </source>
</evidence>
<evidence type="ECO:0000256" key="6">
    <source>
        <dbReference type="ARBA" id="ARBA00022729"/>
    </source>
</evidence>
<dbReference type="InterPro" id="IPR008271">
    <property type="entry name" value="Ser/Thr_kinase_AS"/>
</dbReference>
<dbReference type="EnsemblPlants" id="ONIVA09G19980.1">
    <property type="protein sequence ID" value="ONIVA09G19980.1"/>
    <property type="gene ID" value="ONIVA09G19980"/>
</dbReference>
<evidence type="ECO:0000256" key="7">
    <source>
        <dbReference type="ARBA" id="ARBA00022741"/>
    </source>
</evidence>
<evidence type="ECO:0000259" key="22">
    <source>
        <dbReference type="PROSITE" id="PS50927"/>
    </source>
</evidence>
<feature type="domain" description="Bulb-type lectin" evidence="22">
    <location>
        <begin position="1087"/>
        <end position="1215"/>
    </location>
</feature>
<dbReference type="CDD" id="cd00028">
    <property type="entry name" value="B_lectin"/>
    <property type="match status" value="4"/>
</dbReference>
<evidence type="ECO:0000256" key="15">
    <source>
        <dbReference type="PROSITE-ProRule" id="PRU00076"/>
    </source>
</evidence>
<dbReference type="FunFam" id="2.90.10.10:FF:000019">
    <property type="entry name" value="Serine/threonine-protein kinase"/>
    <property type="match status" value="3"/>
</dbReference>
<dbReference type="InterPro" id="IPR017441">
    <property type="entry name" value="Protein_kinase_ATP_BS"/>
</dbReference>
<feature type="domain" description="Bulb-type lectin" evidence="22">
    <location>
        <begin position="2558"/>
        <end position="2690"/>
    </location>
</feature>
<feature type="binding site" evidence="16">
    <location>
        <position position="2296"/>
    </location>
    <ligand>
        <name>ATP</name>
        <dbReference type="ChEBI" id="CHEBI:30616"/>
    </ligand>
</feature>
<dbReference type="GO" id="GO:0048544">
    <property type="term" value="P:recognition of pollen"/>
    <property type="evidence" value="ECO:0007669"/>
    <property type="project" value="InterPro"/>
</dbReference>
<dbReference type="HOGENOM" id="CLU_224985_0_0_1"/>
<comment type="catalytic activity">
    <reaction evidence="13">
        <text>L-threonyl-[protein] + ATP = O-phospho-L-threonyl-[protein] + ADP + H(+)</text>
        <dbReference type="Rhea" id="RHEA:46608"/>
        <dbReference type="Rhea" id="RHEA-COMP:11060"/>
        <dbReference type="Rhea" id="RHEA-COMP:11605"/>
        <dbReference type="ChEBI" id="CHEBI:15378"/>
        <dbReference type="ChEBI" id="CHEBI:30013"/>
        <dbReference type="ChEBI" id="CHEBI:30616"/>
        <dbReference type="ChEBI" id="CHEBI:61977"/>
        <dbReference type="ChEBI" id="CHEBI:456216"/>
        <dbReference type="EC" id="2.7.11.1"/>
    </reaction>
</comment>
<feature type="domain" description="Apple" evidence="23">
    <location>
        <begin position="346"/>
        <end position="430"/>
    </location>
</feature>
<dbReference type="FunFam" id="3.30.200.20:FF:000402">
    <property type="entry name" value="Serine/threonine-protein kinase"/>
    <property type="match status" value="2"/>
</dbReference>
<dbReference type="GO" id="GO:0051707">
    <property type="term" value="P:response to other organism"/>
    <property type="evidence" value="ECO:0007669"/>
    <property type="project" value="UniProtKB-ARBA"/>
</dbReference>
<sequence>MDRSDALACITSVLILLAPPCASDDRLVPGKPLSPGATVVSDGGAFALGFFSPSNSTPEKMCLGIWYNDIPRRTVVWVADRGTPVTNSSSSAPTLSLTNSSNLVLSDADGGVRWTTNITDDAAGGGSTAVLLNTGNLVVRSPNGTTLWQSFEHPSDSFLPGMKMRVMYRTRAGERLVSWKGPDDPSPGSFSFGGDPGTFLQVFLWNGTRPVSRDGPWTGDMVSSQYQANTSDIIYSAIVDNDDERYMTFTVSDGSPHTRYVLTYAGKYQLQSWDNSSSAWAVLGEWPTWDCNRYGYCGPFGYCDNTARAPAVPTCKCLAGFEPASTAEWSSGRFSRGCRRTEAVECGDRFLAVPGMKSPDKFVLVPNRTLDACAAECSSNCSCVAYAYANLSSSGSKGDMTRCLVWSGELVDTEKEGEGLSSDTIYLRLAGLDLDAGGRKKSNAIKIVLPALGCILIVLCIFFAWLKIKGRKTNQEKHRKLIFDGEGSTVQDFELPFVRFEDIALATNNFSETNKIGQGGFGKVYMAMLGGQEVAIKRLSKDSRQGTKEFRNEVILIAKLQHRNLVRLLGCCVEGDEKLLIYEYLPNKGLDATLFDGSRKMKLDWTTRFNIIKGVARGLLYLHQDSRLTIIHRDLKAGNVLLDAEMKPKIADFGMARIFGDNQQDANTQRVVGTYGYMAPEYAMEGIFSTKSDVYSFGVLLLEIVTGIRRSSTSNIMNFPNLIVYSWNMWKEGKSKDLVDSSIMDSCLLHEVLLCIHVALLCVQESPDDRPLMSSIVFTLENGSSVALLPAPSCPGHFTQRSSEIEQMKDNTQNSMNTFTLTNIEGRKFKLDWRTRFTIIKGVARGLLYLHQDSRLTIIHRDLKAGNVLLDAEMKPKIADFGMARIFGDNQQNANTRRVVGTYGYMAPEYAIEGIFFTKSDVYSFGVLLLEVVTGIRRSSTSNIMDFPNLIVYSWNMWKEGKMKDLANSSIMDSCLLHEVLLCIHVALLCVQENPDDRPLMSSVVPTLESGSTTALPTPNCPAYFAQRSSEIEQLRDNIQNSMNTFTLTDIEGRILLKKVLMDRSAAALACITSVLLLLLPPPCASDDRLVTGKPLSPGATIVSDGGAFALGFFSPSNSTPEKMYLGIWYNDIPGRTVVWVADRGTPVTNSSSSLPTLSLTNSSNLLLSDADGRVRWTSNITDDAAGSGSTAVLKNDGNLVVRSPNGTTLWQSFEHPTDSFLPGMKLGVTFKTRTCERLVSWKGPDDPSPGSFSFGGDPDTFLQVFIWNGTRPVSRDGPWTGYMVSSQYQANSSDIFYFSIVNNEEKRYITFSVSEGSPYTRYVITYAGKYQFQRWNISSSAWDVAEWPRWDCNYYNYCGPNGYCDNTARAPAVPTCKCLFGFEPANAAEWNSGRFSQGCRRKEAVQCGDRFLAVPGMISPDKFVLFPNRTLDACAAECSSNCSCVAYAYANLSSSISKGDKTRCLVWSGELIDAEMVGERLGSDTIYLRLAGLDAGKKRKREKHRKLFLDGACTSEEIEDGSPIQDLELPYVRFEEIALATHNFSEENKIGQGGFGKVYMAMLGGQEVAVKRLSKDSRQGTEEFRNEVILIAKLQHRNLVRLLGCCVEGDEKLLIYEYLPNKSLDATLFDVSRKLKLDWRTRFNIIKGVARGLLYLHQDSRLTIIHRDLKAGNVLLDAEMKPKIADFGMARIVGDNQQNTNTRRVVGTYGYMAPEYAMEGIFSTKSDVYSFGVLLLEVVTGIRRSSTSNIMGFPNLISWNMWKEEKMKDLADSSIMDSCLLHEVLLCIHVALLCVQENPDDRPLMSSVVFFLDNGSNTALPCLDGFEPASGEEWSTGRFSGGCRRKEALPCKLILKRKKVLMDRSAAALACITSVLLLLPPPCASDDRLVTGKPLSPGATLVSDGGAFALSFFSPSTATPEKMYLGIWYNDIPQRTVVWVADRGTPVTNTSSSAPTLSLTNSSNLVLSDADGRVRWSTNITDDAAGSGSTAVLLNTGNLVIRSPNGTILWKSFDHPTDSFLPGMKLGMTFKTRVSDRLVSWRGPGDPSPGSFSFGGDPDTFLQVFVRKGTRPGRAMDGLHDVEPVPAMNSSDIFYFSVVDNDEKRYITFSVSEGSPHTRTLDACAAECSNNCSCVAYAYANLSSSISEGDVTRCLVWSGELIDTEKIGEWPESDTIHLRLASIDAGRRTKINAVLKVVLPVLSSIIIVLCMSFAWLKIKGKKRNREKHRKLIFDGANTSEEIGQGNPVQDLELPFVRFEDIALATHNFSEANKIGQGGFGKVYMAMLGGQEVAVKRLSKDSRQGTEEFRNEGVARGLLYLHQDSRLTIIHRDLKAGNVLLDAEMKPKIADFGMARIFGDNQQNANTRRVVGTYGYMAPEYAIEGIFFTKSDVYSFGVLLLEVVTGIRRSSTSNIMDFPNLIVYSWNMWKEGKMKDLANSSIMDSCLLHEVLLCIHVALLCVQENPDDRPLMSSVVPTLESGSTTALPTPNCPAYFAQRSSEIEQLRDNIQNSMNTFTLTDIEGRVQKGIQILVMDSTACTTIVVFLLLLPRLCSSASDKIELGEQLLPGQTRASDGGAFVLGFFSPSNSTPERQYIGIWYNITDRTVVWVANREAPAIAAGRSIAPRLALTNDSNLVLSDADGRVLWSTNVTAGVAAGRSTSPPVAELLNNGNLVIRSNGAILWQSFDHPTDTLIPEMKIQLNKRTRRGARLVSWKDAGGDPSPGSFSYGMDPETSLQLVMWNGSRPYWRTTVWTGYLTSGQYLAATGTTIYLDVVDNDDEIYVKLRVSDGASPTRYVMTSSGEFQLLGWDKSSSEWITFSSFPTHHCTTYGYCGPNGYCDITTGAAAACKCLDGFEPASGGEWSAGRFSGGCRRKEAPPCGGGDGFLALPRMKVPDKFSTLVGNMTFDECAARCAMNCSCEAYAHADLSSSSARGDIGRCLVWASELIDMVMIGQTTWGRAGETLYLRVPASSTGSRGRGNVVKIAVPILASALVLTCIFFVYFCKSRENRRKRDSQKTLVPGSRNTSSELLEENPTQDLEFPSIRFSDIVAATDNFSKSCLIGRGGFGKVYKVTLENGQEVAIKRLSKDSDQGIEEFKNEAILIAKLQHRNLVRLLGCCTEGSEKLLIYEYLANKGLDAILFDGARKSLLDWPTRFGIIKGVARGLLYLHQDSRLTVIHRDLKASNILLDAEMRPKIADFGMAKIFGENQQKANTKRVVGTYGYIAPEYSTEGSFSVKSDVYSFGVLLLEIVSGIRISSTDIMEFPSLIVYAWSLWKEGKAKNLIDSSIAESSSLDEVQLCIHVGLLCVEDNPNSRPLMSSVVSILENGSTTFLAMPNQPAYFAQTTSEMDKMTDGSSRNTMTMTVLQGRLAFDCAGDFTSLSRSGNRYGGGGGRKS</sequence>
<dbReference type="PROSITE" id="PS50948">
    <property type="entry name" value="PAN"/>
    <property type="match status" value="4"/>
</dbReference>
<dbReference type="CDD" id="cd01098">
    <property type="entry name" value="PAN_AP_plant"/>
    <property type="match status" value="4"/>
</dbReference>
<keyword evidence="18" id="KW-0472">Membrane</keyword>
<keyword evidence="12" id="KW-0325">Glycoprotein</keyword>
<feature type="domain" description="Bulb-type lectin" evidence="22">
    <location>
        <begin position="1887"/>
        <end position="2015"/>
    </location>
</feature>
<proteinExistence type="predicted"/>
<dbReference type="SUPFAM" id="SSF56112">
    <property type="entry name" value="Protein kinase-like (PK-like)"/>
    <property type="match status" value="5"/>
</dbReference>
<dbReference type="Gene3D" id="3.30.200.20">
    <property type="entry name" value="Phosphorylase Kinase, domain 1"/>
    <property type="match status" value="4"/>
</dbReference>
<keyword evidence="9 16" id="KW-0067">ATP-binding</keyword>
<keyword evidence="4" id="KW-0723">Serine/threonine-protein kinase</keyword>
<evidence type="ECO:0000256" key="9">
    <source>
        <dbReference type="ARBA" id="ARBA00022840"/>
    </source>
</evidence>
<dbReference type="EnsemblPlants" id="ONIVA09G19980.2">
    <property type="protein sequence ID" value="ONIVA09G19980.2"/>
    <property type="gene ID" value="ONIVA09G19980"/>
</dbReference>